<evidence type="ECO:0000313" key="6">
    <source>
        <dbReference type="EMBL" id="TDP73356.1"/>
    </source>
</evidence>
<dbReference type="Gene3D" id="3.40.190.10">
    <property type="entry name" value="Periplasmic binding protein-like II"/>
    <property type="match status" value="2"/>
</dbReference>
<dbReference type="InterPro" id="IPR051455">
    <property type="entry name" value="Bact_solute-bind_prot3"/>
</dbReference>
<name>A0A4R6QQQ8_9BURK</name>
<feature type="chain" id="PRO_5020441092" evidence="4">
    <location>
        <begin position="33"/>
        <end position="313"/>
    </location>
</feature>
<dbReference type="PANTHER" id="PTHR30085">
    <property type="entry name" value="AMINO ACID ABC TRANSPORTER PERMEASE"/>
    <property type="match status" value="1"/>
</dbReference>
<evidence type="ECO:0000256" key="1">
    <source>
        <dbReference type="ARBA" id="ARBA00010333"/>
    </source>
</evidence>
<dbReference type="CDD" id="cd13688">
    <property type="entry name" value="PBP2_GltI_DEBP"/>
    <property type="match status" value="1"/>
</dbReference>
<dbReference type="InterPro" id="IPR001638">
    <property type="entry name" value="Solute-binding_3/MltF_N"/>
</dbReference>
<dbReference type="EMBL" id="SNXS01000002">
    <property type="protein sequence ID" value="TDP73356.1"/>
    <property type="molecule type" value="Genomic_DNA"/>
</dbReference>
<dbReference type="OrthoDB" id="7240770at2"/>
<feature type="domain" description="Solute-binding protein family 3/N-terminal" evidence="5">
    <location>
        <begin position="48"/>
        <end position="280"/>
    </location>
</feature>
<dbReference type="PANTHER" id="PTHR30085:SF2">
    <property type="entry name" value="GLUTAMATE_ASPARTATE IMPORT SOLUTE-BINDING PROTEIN"/>
    <property type="match status" value="1"/>
</dbReference>
<keyword evidence="3 4" id="KW-0732">Signal</keyword>
<dbReference type="SUPFAM" id="SSF53850">
    <property type="entry name" value="Periplasmic binding protein-like II"/>
    <property type="match status" value="1"/>
</dbReference>
<dbReference type="GO" id="GO:0006865">
    <property type="term" value="P:amino acid transport"/>
    <property type="evidence" value="ECO:0007669"/>
    <property type="project" value="TreeGrafter"/>
</dbReference>
<evidence type="ECO:0000256" key="2">
    <source>
        <dbReference type="ARBA" id="ARBA00022448"/>
    </source>
</evidence>
<gene>
    <name evidence="6" type="ORF">DES47_1021118</name>
</gene>
<comment type="caution">
    <text evidence="6">The sequence shown here is derived from an EMBL/GenBank/DDBJ whole genome shotgun (WGS) entry which is preliminary data.</text>
</comment>
<evidence type="ECO:0000313" key="7">
    <source>
        <dbReference type="Proteomes" id="UP000295361"/>
    </source>
</evidence>
<organism evidence="6 7">
    <name type="scientific">Roseateles toxinivorans</name>
    <dbReference type="NCBI Taxonomy" id="270368"/>
    <lineage>
        <taxon>Bacteria</taxon>
        <taxon>Pseudomonadati</taxon>
        <taxon>Pseudomonadota</taxon>
        <taxon>Betaproteobacteria</taxon>
        <taxon>Burkholderiales</taxon>
        <taxon>Sphaerotilaceae</taxon>
        <taxon>Roseateles</taxon>
    </lineage>
</organism>
<dbReference type="GO" id="GO:0005576">
    <property type="term" value="C:extracellular region"/>
    <property type="evidence" value="ECO:0007669"/>
    <property type="project" value="TreeGrafter"/>
</dbReference>
<feature type="signal peptide" evidence="4">
    <location>
        <begin position="1"/>
        <end position="32"/>
    </location>
</feature>
<accession>A0A4R6QQQ8</accession>
<sequence length="313" mass="34480">MLPVSRPSRRFARLLALVVLSCPLIQAPSAWAQGAESPTLRKLLDTGVLALGFRVASPPFSYLDAKRTPVGYSIDLCRHIVEAVKKRLAMPELEVKLVPVTSATRMPMVANGTVDLECGITTNTVERQRTQAFSLTTFVAESRLLSKRAAGIQGVDDLRGLPVSSTIATTSIQFLHQLNQTRHLDMKILAGLDDRDAFRMVQTDRAVAYAMDDVLLRVALAGIANAGEYVISDTAYSVEPYAIGLPRDDPQFKQLADGVLAELYRSGEILAIYRRWFLAPIPPKGVNLQLPLSEAFKRVIQQPTDSPDPLHYR</sequence>
<dbReference type="GO" id="GO:0030288">
    <property type="term" value="C:outer membrane-bounded periplasmic space"/>
    <property type="evidence" value="ECO:0007669"/>
    <property type="project" value="TreeGrafter"/>
</dbReference>
<dbReference type="AlphaFoldDB" id="A0A4R6QQQ8"/>
<evidence type="ECO:0000259" key="5">
    <source>
        <dbReference type="SMART" id="SM00062"/>
    </source>
</evidence>
<keyword evidence="2" id="KW-0813">Transport</keyword>
<evidence type="ECO:0000256" key="3">
    <source>
        <dbReference type="ARBA" id="ARBA00022729"/>
    </source>
</evidence>
<evidence type="ECO:0000256" key="4">
    <source>
        <dbReference type="SAM" id="SignalP"/>
    </source>
</evidence>
<dbReference type="Proteomes" id="UP000295361">
    <property type="component" value="Unassembled WGS sequence"/>
</dbReference>
<comment type="similarity">
    <text evidence="1">Belongs to the bacterial solute-binding protein 3 family.</text>
</comment>
<dbReference type="InParanoid" id="A0A4R6QQQ8"/>
<keyword evidence="7" id="KW-1185">Reference proteome</keyword>
<reference evidence="6 7" key="1">
    <citation type="submission" date="2019-03" db="EMBL/GenBank/DDBJ databases">
        <title>Genomic Encyclopedia of Type Strains, Phase IV (KMG-IV): sequencing the most valuable type-strain genomes for metagenomic binning, comparative biology and taxonomic classification.</title>
        <authorList>
            <person name="Goeker M."/>
        </authorList>
    </citation>
    <scope>NUCLEOTIDE SEQUENCE [LARGE SCALE GENOMIC DNA]</scope>
    <source>
        <strain evidence="6 7">DSM 16998</strain>
    </source>
</reference>
<proteinExistence type="inferred from homology"/>
<dbReference type="Pfam" id="PF00497">
    <property type="entry name" value="SBP_bac_3"/>
    <property type="match status" value="1"/>
</dbReference>
<dbReference type="SMART" id="SM00062">
    <property type="entry name" value="PBPb"/>
    <property type="match status" value="1"/>
</dbReference>
<protein>
    <submittedName>
        <fullName evidence="6">Amino acid ABC transporter substrate-binding protein (PAAT family)</fullName>
    </submittedName>
</protein>